<reference evidence="1 2" key="1">
    <citation type="journal article" date="2011" name="Science">
        <title>The ecoresponsive genome of Daphnia pulex.</title>
        <authorList>
            <person name="Colbourne J.K."/>
            <person name="Pfrender M.E."/>
            <person name="Gilbert D."/>
            <person name="Thomas W.K."/>
            <person name="Tucker A."/>
            <person name="Oakley T.H."/>
            <person name="Tokishita S."/>
            <person name="Aerts A."/>
            <person name="Arnold G.J."/>
            <person name="Basu M.K."/>
            <person name="Bauer D.J."/>
            <person name="Caceres C.E."/>
            <person name="Carmel L."/>
            <person name="Casola C."/>
            <person name="Choi J.H."/>
            <person name="Detter J.C."/>
            <person name="Dong Q."/>
            <person name="Dusheyko S."/>
            <person name="Eads B.D."/>
            <person name="Frohlich T."/>
            <person name="Geiler-Samerotte K.A."/>
            <person name="Gerlach D."/>
            <person name="Hatcher P."/>
            <person name="Jogdeo S."/>
            <person name="Krijgsveld J."/>
            <person name="Kriventseva E.V."/>
            <person name="Kultz D."/>
            <person name="Laforsch C."/>
            <person name="Lindquist E."/>
            <person name="Lopez J."/>
            <person name="Manak J.R."/>
            <person name="Muller J."/>
            <person name="Pangilinan J."/>
            <person name="Patwardhan R.P."/>
            <person name="Pitluck S."/>
            <person name="Pritham E.J."/>
            <person name="Rechtsteiner A."/>
            <person name="Rho M."/>
            <person name="Rogozin I.B."/>
            <person name="Sakarya O."/>
            <person name="Salamov A."/>
            <person name="Schaack S."/>
            <person name="Shapiro H."/>
            <person name="Shiga Y."/>
            <person name="Skalitzky C."/>
            <person name="Smith Z."/>
            <person name="Souvorov A."/>
            <person name="Sung W."/>
            <person name="Tang Z."/>
            <person name="Tsuchiya D."/>
            <person name="Tu H."/>
            <person name="Vos H."/>
            <person name="Wang M."/>
            <person name="Wolf Y.I."/>
            <person name="Yamagata H."/>
            <person name="Yamada T."/>
            <person name="Ye Y."/>
            <person name="Shaw J.R."/>
            <person name="Andrews J."/>
            <person name="Crease T.J."/>
            <person name="Tang H."/>
            <person name="Lucas S.M."/>
            <person name="Robertson H.M."/>
            <person name="Bork P."/>
            <person name="Koonin E.V."/>
            <person name="Zdobnov E.M."/>
            <person name="Grigoriev I.V."/>
            <person name="Lynch M."/>
            <person name="Boore J.L."/>
        </authorList>
    </citation>
    <scope>NUCLEOTIDE SEQUENCE [LARGE SCALE GENOMIC DNA]</scope>
</reference>
<sequence length="57" mass="6265">MQSSEGNISIKGHKAKFELSKDISNCRSAGCDSDSAARSSYFQEAVTTHCYTEVPKY</sequence>
<dbReference type="Proteomes" id="UP000000305">
    <property type="component" value="Unassembled WGS sequence"/>
</dbReference>
<protein>
    <submittedName>
        <fullName evidence="1">Uncharacterized protein</fullName>
    </submittedName>
</protein>
<name>E9GA88_DAPPU</name>
<evidence type="ECO:0000313" key="2">
    <source>
        <dbReference type="Proteomes" id="UP000000305"/>
    </source>
</evidence>
<dbReference type="EMBL" id="GL732536">
    <property type="protein sequence ID" value="EFX83701.1"/>
    <property type="molecule type" value="Genomic_DNA"/>
</dbReference>
<proteinExistence type="predicted"/>
<dbReference type="KEGG" id="dpx:DAPPUDRAFT_315609"/>
<accession>E9GA88</accession>
<keyword evidence="2" id="KW-1185">Reference proteome</keyword>
<evidence type="ECO:0000313" key="1">
    <source>
        <dbReference type="EMBL" id="EFX83701.1"/>
    </source>
</evidence>
<dbReference type="InParanoid" id="E9GA88"/>
<dbReference type="AlphaFoldDB" id="E9GA88"/>
<dbReference type="HOGENOM" id="CLU_3108487_0_0_1"/>
<organism evidence="1 2">
    <name type="scientific">Daphnia pulex</name>
    <name type="common">Water flea</name>
    <dbReference type="NCBI Taxonomy" id="6669"/>
    <lineage>
        <taxon>Eukaryota</taxon>
        <taxon>Metazoa</taxon>
        <taxon>Ecdysozoa</taxon>
        <taxon>Arthropoda</taxon>
        <taxon>Crustacea</taxon>
        <taxon>Branchiopoda</taxon>
        <taxon>Diplostraca</taxon>
        <taxon>Cladocera</taxon>
        <taxon>Anomopoda</taxon>
        <taxon>Daphniidae</taxon>
        <taxon>Daphnia</taxon>
    </lineage>
</organism>
<gene>
    <name evidence="1" type="ORF">DAPPUDRAFT_315609</name>
</gene>